<proteinExistence type="predicted"/>
<evidence type="ECO:0000313" key="1">
    <source>
        <dbReference type="EMBL" id="KKK59685.1"/>
    </source>
</evidence>
<name>A0A0F8XFB9_9ZZZZ</name>
<accession>A0A0F8XFB9</accession>
<reference evidence="1" key="1">
    <citation type="journal article" date="2015" name="Nature">
        <title>Complex archaea that bridge the gap between prokaryotes and eukaryotes.</title>
        <authorList>
            <person name="Spang A."/>
            <person name="Saw J.H."/>
            <person name="Jorgensen S.L."/>
            <person name="Zaremba-Niedzwiedzka K."/>
            <person name="Martijn J."/>
            <person name="Lind A.E."/>
            <person name="van Eijk R."/>
            <person name="Schleper C."/>
            <person name="Guy L."/>
            <person name="Ettema T.J."/>
        </authorList>
    </citation>
    <scope>NUCLEOTIDE SEQUENCE</scope>
</reference>
<comment type="caution">
    <text evidence="1">The sequence shown here is derived from an EMBL/GenBank/DDBJ whole genome shotgun (WGS) entry which is preliminary data.</text>
</comment>
<gene>
    <name evidence="1" type="ORF">LCGC14_3031900</name>
</gene>
<dbReference type="EMBL" id="LAZR01063344">
    <property type="protein sequence ID" value="KKK59685.1"/>
    <property type="molecule type" value="Genomic_DNA"/>
</dbReference>
<sequence>MDYNEYCDLLDGATIVVNTNGHAVRTDTREFRMTLMLQGWETDLEFPIVKESSYSFQCGKCGKRPTVTIYEDHIEFEDNHVEPEAFSVDIEFPSGEMLFNDTYPDCFDCGDFDVNTVAGVQECSEYMAKQGMMHFFVGNSCPAVWKEGEVIFVGCIPDDDCGTRVGSICTDLWWASFVDPTIVTRRSINIQGLENPDSDPQKEIAHMKDKGGSIKVTPGTYRCTSYYHLGDMDYGGDEKQVFCKLERIQ</sequence>
<protein>
    <submittedName>
        <fullName evidence="1">Uncharacterized protein</fullName>
    </submittedName>
</protein>
<dbReference type="AlphaFoldDB" id="A0A0F8XFB9"/>
<organism evidence="1">
    <name type="scientific">marine sediment metagenome</name>
    <dbReference type="NCBI Taxonomy" id="412755"/>
    <lineage>
        <taxon>unclassified sequences</taxon>
        <taxon>metagenomes</taxon>
        <taxon>ecological metagenomes</taxon>
    </lineage>
</organism>